<sequence>MWTKTSNAAYAAASSAPLSRPSQATSIPLSSPKTAGSDGPSPTIATDTPGRPRNEARRSTCFSGATRPT</sequence>
<dbReference type="Proteomes" id="UP000094426">
    <property type="component" value="Unassembled WGS sequence"/>
</dbReference>
<evidence type="ECO:0000256" key="1">
    <source>
        <dbReference type="SAM" id="MobiDB-lite"/>
    </source>
</evidence>
<feature type="compositionally biased region" description="Polar residues" evidence="1">
    <location>
        <begin position="60"/>
        <end position="69"/>
    </location>
</feature>
<name>A0A1E2SMI6_LEIXY</name>
<evidence type="ECO:0000313" key="3">
    <source>
        <dbReference type="Proteomes" id="UP000094426"/>
    </source>
</evidence>
<feature type="compositionally biased region" description="Low complexity" evidence="1">
    <location>
        <begin position="1"/>
        <end position="24"/>
    </location>
</feature>
<accession>A0A1E2SMI6</accession>
<proteinExistence type="predicted"/>
<feature type="region of interest" description="Disordered" evidence="1">
    <location>
        <begin position="1"/>
        <end position="69"/>
    </location>
</feature>
<evidence type="ECO:0000313" key="2">
    <source>
        <dbReference type="EMBL" id="ODA90997.1"/>
    </source>
</evidence>
<dbReference type="EMBL" id="LNZG01000003">
    <property type="protein sequence ID" value="ODA90997.1"/>
    <property type="molecule type" value="Genomic_DNA"/>
</dbReference>
<reference evidence="2 3" key="1">
    <citation type="submission" date="2015-11" db="EMBL/GenBank/DDBJ databases">
        <authorList>
            <person name="Zhang Y."/>
            <person name="Guo Z."/>
        </authorList>
    </citation>
    <scope>NUCLEOTIDE SEQUENCE [LARGE SCALE GENOMIC DNA]</scope>
    <source>
        <strain evidence="3">gdw1</strain>
    </source>
</reference>
<organism evidence="2 3">
    <name type="scientific">Leifsonia xyli subsp. xyli</name>
    <dbReference type="NCBI Taxonomy" id="59736"/>
    <lineage>
        <taxon>Bacteria</taxon>
        <taxon>Bacillati</taxon>
        <taxon>Actinomycetota</taxon>
        <taxon>Actinomycetes</taxon>
        <taxon>Micrococcales</taxon>
        <taxon>Microbacteriaceae</taxon>
        <taxon>Leifsonia</taxon>
    </lineage>
</organism>
<comment type="caution">
    <text evidence="2">The sequence shown here is derived from an EMBL/GenBank/DDBJ whole genome shotgun (WGS) entry which is preliminary data.</text>
</comment>
<gene>
    <name evidence="2" type="ORF">ATY41_07125</name>
</gene>
<feature type="compositionally biased region" description="Polar residues" evidence="1">
    <location>
        <begin position="25"/>
        <end position="34"/>
    </location>
</feature>
<protein>
    <submittedName>
        <fullName evidence="2">Uncharacterized protein</fullName>
    </submittedName>
</protein>
<dbReference type="AlphaFoldDB" id="A0A1E2SMI6"/>